<evidence type="ECO:0000256" key="9">
    <source>
        <dbReference type="ARBA" id="ARBA00022842"/>
    </source>
</evidence>
<keyword evidence="12 15" id="KW-0472">Membrane</keyword>
<name>A0A1U7IHL4_9CYAN</name>
<dbReference type="InterPro" id="IPR001054">
    <property type="entry name" value="A/G_cyclase"/>
</dbReference>
<evidence type="ECO:0000313" key="19">
    <source>
        <dbReference type="Proteomes" id="UP000185860"/>
    </source>
</evidence>
<evidence type="ECO:0000256" key="3">
    <source>
        <dbReference type="ARBA" id="ARBA00004141"/>
    </source>
</evidence>
<keyword evidence="8" id="KW-0067">ATP-binding</keyword>
<evidence type="ECO:0000256" key="11">
    <source>
        <dbReference type="ARBA" id="ARBA00022998"/>
    </source>
</evidence>
<dbReference type="SMART" id="SM00304">
    <property type="entry name" value="HAMP"/>
    <property type="match status" value="1"/>
</dbReference>
<dbReference type="PANTHER" id="PTHR45627">
    <property type="entry name" value="ADENYLATE CYCLASE TYPE 1"/>
    <property type="match status" value="1"/>
</dbReference>
<dbReference type="PROSITE" id="PS50125">
    <property type="entry name" value="GUANYLATE_CYCLASE_2"/>
    <property type="match status" value="1"/>
</dbReference>
<evidence type="ECO:0000256" key="8">
    <source>
        <dbReference type="ARBA" id="ARBA00022840"/>
    </source>
</evidence>
<dbReference type="EC" id="4.6.1.1" evidence="4"/>
<keyword evidence="11" id="KW-0115">cAMP biosynthesis</keyword>
<keyword evidence="5 15" id="KW-0812">Transmembrane</keyword>
<dbReference type="Gene3D" id="3.30.70.1230">
    <property type="entry name" value="Nucleotide cyclase"/>
    <property type="match status" value="1"/>
</dbReference>
<evidence type="ECO:0000256" key="6">
    <source>
        <dbReference type="ARBA" id="ARBA00022723"/>
    </source>
</evidence>
<keyword evidence="18" id="KW-0418">Kinase</keyword>
<dbReference type="OrthoDB" id="456159at2"/>
<keyword evidence="7" id="KW-0547">Nucleotide-binding</keyword>
<evidence type="ECO:0000256" key="12">
    <source>
        <dbReference type="ARBA" id="ARBA00023136"/>
    </source>
</evidence>
<dbReference type="CDD" id="cd06225">
    <property type="entry name" value="HAMP"/>
    <property type="match status" value="1"/>
</dbReference>
<keyword evidence="9" id="KW-0460">Magnesium</keyword>
<dbReference type="SUPFAM" id="SSF55073">
    <property type="entry name" value="Nucleotide cyclase"/>
    <property type="match status" value="1"/>
</dbReference>
<dbReference type="STRING" id="454136.NIES2119_16505"/>
<accession>A0A1U7IHL4</accession>
<comment type="catalytic activity">
    <reaction evidence="1">
        <text>ATP = 3',5'-cyclic AMP + diphosphate</text>
        <dbReference type="Rhea" id="RHEA:15389"/>
        <dbReference type="ChEBI" id="CHEBI:30616"/>
        <dbReference type="ChEBI" id="CHEBI:33019"/>
        <dbReference type="ChEBI" id="CHEBI:58165"/>
        <dbReference type="EC" id="4.6.1.1"/>
    </reaction>
</comment>
<dbReference type="Pfam" id="PF05228">
    <property type="entry name" value="CHASE4"/>
    <property type="match status" value="1"/>
</dbReference>
<evidence type="ECO:0000256" key="15">
    <source>
        <dbReference type="SAM" id="Phobius"/>
    </source>
</evidence>
<dbReference type="GO" id="GO:0035556">
    <property type="term" value="P:intracellular signal transduction"/>
    <property type="evidence" value="ECO:0007669"/>
    <property type="project" value="InterPro"/>
</dbReference>
<evidence type="ECO:0000313" key="18">
    <source>
        <dbReference type="EMBL" id="OKH36628.1"/>
    </source>
</evidence>
<dbReference type="PROSITE" id="PS50885">
    <property type="entry name" value="HAMP"/>
    <property type="match status" value="1"/>
</dbReference>
<organism evidence="18 19">
    <name type="scientific">[Phormidium ambiguum] IAM M-71</name>
    <dbReference type="NCBI Taxonomy" id="454136"/>
    <lineage>
        <taxon>Bacteria</taxon>
        <taxon>Bacillati</taxon>
        <taxon>Cyanobacteriota</taxon>
        <taxon>Cyanophyceae</taxon>
        <taxon>Oscillatoriophycideae</taxon>
        <taxon>Aerosakkonematales</taxon>
        <taxon>Aerosakkonemataceae</taxon>
        <taxon>Floridanema</taxon>
    </lineage>
</organism>
<dbReference type="Proteomes" id="UP000185860">
    <property type="component" value="Unassembled WGS sequence"/>
</dbReference>
<comment type="similarity">
    <text evidence="14">Belongs to the adenylyl cyclase class-4/guanylyl cyclase family.</text>
</comment>
<comment type="subcellular location">
    <subcellularLocation>
        <location evidence="3">Membrane</location>
        <topology evidence="3">Multi-pass membrane protein</topology>
    </subcellularLocation>
</comment>
<evidence type="ECO:0000256" key="2">
    <source>
        <dbReference type="ARBA" id="ARBA00001946"/>
    </source>
</evidence>
<evidence type="ECO:0000259" key="17">
    <source>
        <dbReference type="PROSITE" id="PS50885"/>
    </source>
</evidence>
<dbReference type="InterPro" id="IPR018297">
    <property type="entry name" value="A/G_cyclase_CS"/>
</dbReference>
<dbReference type="PROSITE" id="PS00452">
    <property type="entry name" value="GUANYLATE_CYCLASE_1"/>
    <property type="match status" value="1"/>
</dbReference>
<dbReference type="InterPro" id="IPR029787">
    <property type="entry name" value="Nucleotide_cyclase"/>
</dbReference>
<keyword evidence="18" id="KW-0808">Transferase</keyword>
<protein>
    <recommendedName>
        <fullName evidence="4">adenylate cyclase</fullName>
        <ecNumber evidence="4">4.6.1.1</ecNumber>
    </recommendedName>
</protein>
<evidence type="ECO:0000256" key="14">
    <source>
        <dbReference type="RuleBase" id="RU000405"/>
    </source>
</evidence>
<dbReference type="RefSeq" id="WP_073594593.1">
    <property type="nucleotide sequence ID" value="NZ_MRCE01000015.1"/>
</dbReference>
<evidence type="ECO:0000256" key="13">
    <source>
        <dbReference type="ARBA" id="ARBA00023239"/>
    </source>
</evidence>
<reference evidence="18 19" key="1">
    <citation type="submission" date="2016-11" db="EMBL/GenBank/DDBJ databases">
        <title>Draft Genome Sequences of Nine Cyanobacterial Strains from Diverse Habitats.</title>
        <authorList>
            <person name="Zhu T."/>
            <person name="Hou S."/>
            <person name="Lu X."/>
            <person name="Hess W.R."/>
        </authorList>
    </citation>
    <scope>NUCLEOTIDE SEQUENCE [LARGE SCALE GENOMIC DNA]</scope>
    <source>
        <strain evidence="18 19">IAM M-71</strain>
    </source>
</reference>
<sequence>MKLKTKTLLTIALTLAGLIGVLYTVSSTILLGSLAQAEKESSHQTVEGVLNIFTQNKDNFSSRYDDWSAWDDTYTFIKDGNRRFIESNLVPAQLANLKVNLVLFINDSGKQVFGTTFNIPEKKLYPVPQELNQHLIPQSLLINHRNIKSKLNGILVVNQMPMLITSQPILTSEGLGPIRGTLIFGRYLDRENMQKLSEISRLPLIIKNYNDPEMPSDFHTARSFLSQEQSIWVQPLNQETMAGYALLKDIYDRPALLLRVEIPRTTYQQAQISQIYLIISLLLVGIVFSIVTLFLIERLILHRLIKLSRNVKDIGSTGDLSRRILVTGKDELSSLSESINWMLATLENVLQDLRSEREKSERLLLNILPSPIADRLKQEESSIADSFGEVSVLFADIVGFTKLSARIGPQELVDLLNQIFSMFDKLAEIHQLEKIKTIGDAYMVAAGIPHHRVDHAEAIADMALDMLAALKQFNKENRQDFSIRIGVNTGPVIAGVIGTKKFIYDLWGDTVNIASRMESQGIPGYVQVTESTYKILQEKYLFRERGLINIKGKGNMLTYLLIRKNLVKLMKIS</sequence>
<dbReference type="InterPro" id="IPR003660">
    <property type="entry name" value="HAMP_dom"/>
</dbReference>
<evidence type="ECO:0000256" key="1">
    <source>
        <dbReference type="ARBA" id="ARBA00001593"/>
    </source>
</evidence>
<dbReference type="GO" id="GO:0016301">
    <property type="term" value="F:kinase activity"/>
    <property type="evidence" value="ECO:0007669"/>
    <property type="project" value="UniProtKB-KW"/>
</dbReference>
<dbReference type="CDD" id="cd07302">
    <property type="entry name" value="CHD"/>
    <property type="match status" value="1"/>
</dbReference>
<dbReference type="Pfam" id="PF00211">
    <property type="entry name" value="Guanylate_cyc"/>
    <property type="match status" value="1"/>
</dbReference>
<dbReference type="InterPro" id="IPR007892">
    <property type="entry name" value="CHASE4"/>
</dbReference>
<dbReference type="GO" id="GO:0005524">
    <property type="term" value="F:ATP binding"/>
    <property type="evidence" value="ECO:0007669"/>
    <property type="project" value="UniProtKB-KW"/>
</dbReference>
<proteinExistence type="inferred from homology"/>
<evidence type="ECO:0000256" key="5">
    <source>
        <dbReference type="ARBA" id="ARBA00022692"/>
    </source>
</evidence>
<comment type="caution">
    <text evidence="18">The sequence shown here is derived from an EMBL/GenBank/DDBJ whole genome shotgun (WGS) entry which is preliminary data.</text>
</comment>
<dbReference type="GO" id="GO:0005886">
    <property type="term" value="C:plasma membrane"/>
    <property type="evidence" value="ECO:0007669"/>
    <property type="project" value="TreeGrafter"/>
</dbReference>
<keyword evidence="10 15" id="KW-1133">Transmembrane helix</keyword>
<dbReference type="FunFam" id="3.30.70.1230:FF:000036">
    <property type="entry name" value="Adenylate/guanylate cyclase catalytic domain protein"/>
    <property type="match status" value="1"/>
</dbReference>
<gene>
    <name evidence="18" type="ORF">NIES2119_16505</name>
</gene>
<dbReference type="GO" id="GO:0046872">
    <property type="term" value="F:metal ion binding"/>
    <property type="evidence" value="ECO:0007669"/>
    <property type="project" value="UniProtKB-KW"/>
</dbReference>
<evidence type="ECO:0000256" key="4">
    <source>
        <dbReference type="ARBA" id="ARBA00012201"/>
    </source>
</evidence>
<evidence type="ECO:0000256" key="10">
    <source>
        <dbReference type="ARBA" id="ARBA00022989"/>
    </source>
</evidence>
<comment type="cofactor">
    <cofactor evidence="2">
        <name>Mg(2+)</name>
        <dbReference type="ChEBI" id="CHEBI:18420"/>
    </cofactor>
</comment>
<feature type="transmembrane region" description="Helical" evidence="15">
    <location>
        <begin position="275"/>
        <end position="296"/>
    </location>
</feature>
<dbReference type="Pfam" id="PF00672">
    <property type="entry name" value="HAMP"/>
    <property type="match status" value="1"/>
</dbReference>
<dbReference type="SUPFAM" id="SSF158472">
    <property type="entry name" value="HAMP domain-like"/>
    <property type="match status" value="1"/>
</dbReference>
<dbReference type="EMBL" id="MRCE01000015">
    <property type="protein sequence ID" value="OKH36628.1"/>
    <property type="molecule type" value="Genomic_DNA"/>
</dbReference>
<dbReference type="PANTHER" id="PTHR45627:SF12">
    <property type="entry name" value="ADENYLATE CYCLASE TYPE 2"/>
    <property type="match status" value="1"/>
</dbReference>
<keyword evidence="13 14" id="KW-0456">Lyase</keyword>
<keyword evidence="6" id="KW-0479">Metal-binding</keyword>
<evidence type="ECO:0000256" key="7">
    <source>
        <dbReference type="ARBA" id="ARBA00022741"/>
    </source>
</evidence>
<dbReference type="GO" id="GO:0007189">
    <property type="term" value="P:adenylate cyclase-activating G protein-coupled receptor signaling pathway"/>
    <property type="evidence" value="ECO:0007669"/>
    <property type="project" value="TreeGrafter"/>
</dbReference>
<evidence type="ECO:0000259" key="16">
    <source>
        <dbReference type="PROSITE" id="PS50125"/>
    </source>
</evidence>
<feature type="domain" description="HAMP" evidence="17">
    <location>
        <begin position="298"/>
        <end position="351"/>
    </location>
</feature>
<dbReference type="AlphaFoldDB" id="A0A1U7IHL4"/>
<dbReference type="Gene3D" id="6.10.340.10">
    <property type="match status" value="1"/>
</dbReference>
<feature type="domain" description="Guanylate cyclase" evidence="16">
    <location>
        <begin position="391"/>
        <end position="518"/>
    </location>
</feature>
<dbReference type="GO" id="GO:0004016">
    <property type="term" value="F:adenylate cyclase activity"/>
    <property type="evidence" value="ECO:0007669"/>
    <property type="project" value="UniProtKB-EC"/>
</dbReference>
<dbReference type="SMART" id="SM00044">
    <property type="entry name" value="CYCc"/>
    <property type="match status" value="1"/>
</dbReference>
<dbReference type="GO" id="GO:0006171">
    <property type="term" value="P:cAMP biosynthetic process"/>
    <property type="evidence" value="ECO:0007669"/>
    <property type="project" value="UniProtKB-KW"/>
</dbReference>